<evidence type="ECO:0000313" key="2">
    <source>
        <dbReference type="EMBL" id="MBM0276033.1"/>
    </source>
</evidence>
<dbReference type="GO" id="GO:0005524">
    <property type="term" value="F:ATP binding"/>
    <property type="evidence" value="ECO:0007669"/>
    <property type="project" value="UniProtKB-KW"/>
</dbReference>
<sequence>MSRDHSDLPTSAGYSLTETGDAWADAPGSIAISGLVAGDVTVGLPRYRLRAVTGGTPRPAETLRLAELLDARHRVVRFLGRDEEQRSLWRWLTPGPDRPDRAVQLIHAPGGQGKTRLADQFADAARQAGWEVLRAHRDPGEPDRVVTADRRRATAGLLVLVDHGDWWPAGDLLALFTDPRLHRAGPVRVLVLARAGGYWWQALRHWLRATLGAAVGEFELAPLAPDLESRERLFRTAAARFAALVSQSRIDAVRAPDLADPAYGSALSLQLAALVAVAVSHDRTLRAPSTLVDMYGYLLDREIGHWRQLLAGDAVASPAEQLDRAVLVAMLAGPVPYYVGQAVIGCAGVGSDPGRVAQLLADHSTCYPPRNAGWVLEPLQPDRLGEAYLALALPGHGWSSYAAKPWAVGVVRELLRGSGMPSSRRRGSGPPRSRCSSRWRLAGGTWPPRCSCRPCVPTRRSPPPPAGRCSRRSSTCLIWTSGCWPGSSPSCRPGVTSTSTAWRARWWPASPRTASPRIRSRPNGPGCTSRTGAGWPMPGTARRRWSRLTGPSRPARPRWPPPPRRRRPRCSPWPCTCGRTDWPR</sequence>
<reference evidence="2 3" key="1">
    <citation type="submission" date="2021-01" db="EMBL/GenBank/DDBJ databases">
        <title>Draft genome sequence of Micromonospora sp. strain STR1s_6.</title>
        <authorList>
            <person name="Karlyshev A."/>
            <person name="Jawad R."/>
        </authorList>
    </citation>
    <scope>NUCLEOTIDE SEQUENCE [LARGE SCALE GENOMIC DNA]</scope>
    <source>
        <strain evidence="2 3">STR1S-6</strain>
    </source>
</reference>
<evidence type="ECO:0000256" key="1">
    <source>
        <dbReference type="SAM" id="MobiDB-lite"/>
    </source>
</evidence>
<dbReference type="RefSeq" id="WP_203148390.1">
    <property type="nucleotide sequence ID" value="NZ_JAEVHL010000041.1"/>
</dbReference>
<feature type="region of interest" description="Disordered" evidence="1">
    <location>
        <begin position="509"/>
        <end position="584"/>
    </location>
</feature>
<comment type="caution">
    <text evidence="2">The sequence shown here is derived from an EMBL/GenBank/DDBJ whole genome shotgun (WGS) entry which is preliminary data.</text>
</comment>
<keyword evidence="2" id="KW-0067">ATP-binding</keyword>
<name>A0ABS1YF60_9ACTN</name>
<proteinExistence type="predicted"/>
<accession>A0ABS1YF60</accession>
<protein>
    <submittedName>
        <fullName evidence="2">ATP-binding protein</fullName>
    </submittedName>
</protein>
<keyword evidence="2" id="KW-0547">Nucleotide-binding</keyword>
<keyword evidence="3" id="KW-1185">Reference proteome</keyword>
<gene>
    <name evidence="2" type="ORF">JM949_11590</name>
</gene>
<dbReference type="InterPro" id="IPR027417">
    <property type="entry name" value="P-loop_NTPase"/>
</dbReference>
<organism evidence="2 3">
    <name type="scientific">Micromonospora tarensis</name>
    <dbReference type="NCBI Taxonomy" id="2806100"/>
    <lineage>
        <taxon>Bacteria</taxon>
        <taxon>Bacillati</taxon>
        <taxon>Actinomycetota</taxon>
        <taxon>Actinomycetes</taxon>
        <taxon>Micromonosporales</taxon>
        <taxon>Micromonosporaceae</taxon>
        <taxon>Micromonospora</taxon>
    </lineage>
</organism>
<dbReference type="Gene3D" id="3.40.50.300">
    <property type="entry name" value="P-loop containing nucleotide triphosphate hydrolases"/>
    <property type="match status" value="1"/>
</dbReference>
<dbReference type="Proteomes" id="UP000622245">
    <property type="component" value="Unassembled WGS sequence"/>
</dbReference>
<dbReference type="EMBL" id="JAEVHL010000041">
    <property type="protein sequence ID" value="MBM0276033.1"/>
    <property type="molecule type" value="Genomic_DNA"/>
</dbReference>
<evidence type="ECO:0000313" key="3">
    <source>
        <dbReference type="Proteomes" id="UP000622245"/>
    </source>
</evidence>
<feature type="region of interest" description="Disordered" evidence="1">
    <location>
        <begin position="418"/>
        <end position="438"/>
    </location>
</feature>